<dbReference type="PANTHER" id="PTHR24096">
    <property type="entry name" value="LONG-CHAIN-FATTY-ACID--COA LIGASE"/>
    <property type="match status" value="1"/>
</dbReference>
<evidence type="ECO:0000256" key="4">
    <source>
        <dbReference type="ARBA" id="ARBA00022741"/>
    </source>
</evidence>
<evidence type="ECO:0000313" key="11">
    <source>
        <dbReference type="Proteomes" id="UP000324897"/>
    </source>
</evidence>
<evidence type="ECO:0000256" key="5">
    <source>
        <dbReference type="ARBA" id="ARBA00022840"/>
    </source>
</evidence>
<dbReference type="GO" id="GO:0005524">
    <property type="term" value="F:ATP binding"/>
    <property type="evidence" value="ECO:0007669"/>
    <property type="project" value="UniProtKB-KW"/>
</dbReference>
<dbReference type="InterPro" id="IPR042099">
    <property type="entry name" value="ANL_N_sf"/>
</dbReference>
<evidence type="ECO:0000256" key="3">
    <source>
        <dbReference type="ARBA" id="ARBA00022598"/>
    </source>
</evidence>
<comment type="catalytic activity">
    <reaction evidence="6">
        <text>(E)-4-coumarate + ATP + H(+) = (E)-4-coumaroyl-AMP + diphosphate</text>
        <dbReference type="Rhea" id="RHEA:72419"/>
        <dbReference type="ChEBI" id="CHEBI:12876"/>
        <dbReference type="ChEBI" id="CHEBI:15378"/>
        <dbReference type="ChEBI" id="CHEBI:30616"/>
        <dbReference type="ChEBI" id="CHEBI:33019"/>
        <dbReference type="ChEBI" id="CHEBI:192348"/>
    </reaction>
    <physiologicalReaction direction="left-to-right" evidence="6">
        <dbReference type="Rhea" id="RHEA:72420"/>
    </physiologicalReaction>
</comment>
<gene>
    <name evidence="10" type="ORF">EJB05_09689</name>
</gene>
<comment type="caution">
    <text evidence="10">The sequence shown here is derived from an EMBL/GenBank/DDBJ whole genome shotgun (WGS) entry which is preliminary data.</text>
</comment>
<dbReference type="InterPro" id="IPR020845">
    <property type="entry name" value="AMP-binding_CS"/>
</dbReference>
<name>A0A5J9W5L1_9POAL</name>
<dbReference type="Gene3D" id="3.40.50.12780">
    <property type="entry name" value="N-terminal domain of ligase-like"/>
    <property type="match status" value="1"/>
</dbReference>
<dbReference type="EC" id="6.2.1.12" evidence="2"/>
<feature type="non-terminal residue" evidence="10">
    <location>
        <position position="1"/>
    </location>
</feature>
<evidence type="ECO:0000256" key="6">
    <source>
        <dbReference type="ARBA" id="ARBA00034219"/>
    </source>
</evidence>
<comment type="cofactor">
    <cofactor evidence="1">
        <name>Mg(2+)</name>
        <dbReference type="ChEBI" id="CHEBI:18420"/>
    </cofactor>
</comment>
<dbReference type="PANTHER" id="PTHR24096:SF251">
    <property type="entry name" value="4-COUMARATE--COA LIGASE-LIKE 9"/>
    <property type="match status" value="1"/>
</dbReference>
<dbReference type="Pfam" id="PF00501">
    <property type="entry name" value="AMP-binding"/>
    <property type="match status" value="1"/>
</dbReference>
<protein>
    <recommendedName>
        <fullName evidence="2">4-coumarate--CoA ligase</fullName>
        <ecNumber evidence="2">6.2.1.12</ecNumber>
    </recommendedName>
</protein>
<sequence length="421" mass="44218">MAAEQPPPPASIDPRSGFCAATRTFHSLREPIPLPPASLPTTAAAYAFSMLPSPLPDRPAFIDAATGVAVSYPSFLAAVRSLAGGLWSTLGVRPGDVAFVVAPSRLEVPVLDFALMSIGAVVSPANPASTAEEYAHQAALSRPAIAFAAPEVAAKLPRHLRCIVIGSDEYTKLASDGGVPAPPAVLVKQSDTAAVLYSSGTTGRVKAVAVTHRNLVAMLCSGKANWERTAREAAEAGDSPPPPTVALVPLPLFHMFGFMTLLRIACMAETAVLMAGRFDLTAALRAVERHRVTLLPAAPPLLVAMAKSDEARRRDLSSLRFVAVGGAPLGREVAERFVAVFPNVIIVQAGSIHNVQDNHFNWWLGLLDLVRTAYNAVNYVLHSGLRFDGIDWLGVSDGRAGGVQGVWLGGEAGVGHGGEDR</sequence>
<proteinExistence type="predicted"/>
<evidence type="ECO:0000256" key="7">
    <source>
        <dbReference type="ARBA" id="ARBA00034223"/>
    </source>
</evidence>
<dbReference type="InterPro" id="IPR000873">
    <property type="entry name" value="AMP-dep_synth/lig_dom"/>
</dbReference>
<evidence type="ECO:0000256" key="8">
    <source>
        <dbReference type="ARBA" id="ARBA00034252"/>
    </source>
</evidence>
<keyword evidence="5" id="KW-0067">ATP-binding</keyword>
<evidence type="ECO:0000259" key="9">
    <source>
        <dbReference type="Pfam" id="PF00501"/>
    </source>
</evidence>
<dbReference type="OrthoDB" id="10253869at2759"/>
<keyword evidence="11" id="KW-1185">Reference proteome</keyword>
<dbReference type="GO" id="GO:0016207">
    <property type="term" value="F:4-coumarate-CoA ligase activity"/>
    <property type="evidence" value="ECO:0007669"/>
    <property type="project" value="UniProtKB-EC"/>
</dbReference>
<dbReference type="GO" id="GO:0009698">
    <property type="term" value="P:phenylpropanoid metabolic process"/>
    <property type="evidence" value="ECO:0007669"/>
    <property type="project" value="UniProtKB-ARBA"/>
</dbReference>
<dbReference type="AlphaFoldDB" id="A0A5J9W5L1"/>
<dbReference type="Gramene" id="TVU43241">
    <property type="protein sequence ID" value="TVU43241"/>
    <property type="gene ID" value="EJB05_09689"/>
</dbReference>
<reference evidence="10 11" key="1">
    <citation type="journal article" date="2019" name="Sci. Rep.">
        <title>A high-quality genome of Eragrostis curvula grass provides insights into Poaceae evolution and supports new strategies to enhance forage quality.</title>
        <authorList>
            <person name="Carballo J."/>
            <person name="Santos B.A.C.M."/>
            <person name="Zappacosta D."/>
            <person name="Garbus I."/>
            <person name="Selva J.P."/>
            <person name="Gallo C.A."/>
            <person name="Diaz A."/>
            <person name="Albertini E."/>
            <person name="Caccamo M."/>
            <person name="Echenique V."/>
        </authorList>
    </citation>
    <scope>NUCLEOTIDE SEQUENCE [LARGE SCALE GENOMIC DNA]</scope>
    <source>
        <strain evidence="11">cv. Victoria</strain>
        <tissue evidence="10">Leaf</tissue>
    </source>
</reference>
<keyword evidence="4" id="KW-0547">Nucleotide-binding</keyword>
<dbReference type="EMBL" id="RWGY01000005">
    <property type="protein sequence ID" value="TVU43241.1"/>
    <property type="molecule type" value="Genomic_DNA"/>
</dbReference>
<comment type="catalytic activity">
    <reaction evidence="8">
        <text>(E)-4-coumarate + ATP + CoA = (E)-4-coumaroyl-CoA + AMP + diphosphate</text>
        <dbReference type="Rhea" id="RHEA:19641"/>
        <dbReference type="ChEBI" id="CHEBI:12876"/>
        <dbReference type="ChEBI" id="CHEBI:30616"/>
        <dbReference type="ChEBI" id="CHEBI:33019"/>
        <dbReference type="ChEBI" id="CHEBI:57287"/>
        <dbReference type="ChEBI" id="CHEBI:85008"/>
        <dbReference type="ChEBI" id="CHEBI:456215"/>
        <dbReference type="EC" id="6.2.1.12"/>
    </reaction>
    <physiologicalReaction direction="left-to-right" evidence="8">
        <dbReference type="Rhea" id="RHEA:19642"/>
    </physiologicalReaction>
</comment>
<evidence type="ECO:0000256" key="1">
    <source>
        <dbReference type="ARBA" id="ARBA00001946"/>
    </source>
</evidence>
<feature type="domain" description="AMP-dependent synthetase/ligase" evidence="9">
    <location>
        <begin position="56"/>
        <end position="348"/>
    </location>
</feature>
<dbReference type="GO" id="GO:0106290">
    <property type="term" value="F:trans-cinnamate-CoA ligase activity"/>
    <property type="evidence" value="ECO:0007669"/>
    <property type="project" value="UniProtKB-ARBA"/>
</dbReference>
<organism evidence="10 11">
    <name type="scientific">Eragrostis curvula</name>
    <name type="common">weeping love grass</name>
    <dbReference type="NCBI Taxonomy" id="38414"/>
    <lineage>
        <taxon>Eukaryota</taxon>
        <taxon>Viridiplantae</taxon>
        <taxon>Streptophyta</taxon>
        <taxon>Embryophyta</taxon>
        <taxon>Tracheophyta</taxon>
        <taxon>Spermatophyta</taxon>
        <taxon>Magnoliopsida</taxon>
        <taxon>Liliopsida</taxon>
        <taxon>Poales</taxon>
        <taxon>Poaceae</taxon>
        <taxon>PACMAD clade</taxon>
        <taxon>Chloridoideae</taxon>
        <taxon>Eragrostideae</taxon>
        <taxon>Eragrostidinae</taxon>
        <taxon>Eragrostis</taxon>
    </lineage>
</organism>
<keyword evidence="3" id="KW-0436">Ligase</keyword>
<dbReference type="PROSITE" id="PS00455">
    <property type="entry name" value="AMP_BINDING"/>
    <property type="match status" value="1"/>
</dbReference>
<accession>A0A5J9W5L1</accession>
<dbReference type="Proteomes" id="UP000324897">
    <property type="component" value="Unassembled WGS sequence"/>
</dbReference>
<dbReference type="SUPFAM" id="SSF56801">
    <property type="entry name" value="Acetyl-CoA synthetase-like"/>
    <property type="match status" value="1"/>
</dbReference>
<comment type="catalytic activity">
    <reaction evidence="7">
        <text>(E)-4-coumaroyl-AMP + CoA = (E)-4-coumaroyl-CoA + AMP + H(+)</text>
        <dbReference type="Rhea" id="RHEA:72423"/>
        <dbReference type="ChEBI" id="CHEBI:15378"/>
        <dbReference type="ChEBI" id="CHEBI:57287"/>
        <dbReference type="ChEBI" id="CHEBI:85008"/>
        <dbReference type="ChEBI" id="CHEBI:192348"/>
        <dbReference type="ChEBI" id="CHEBI:456215"/>
    </reaction>
    <physiologicalReaction direction="left-to-right" evidence="7">
        <dbReference type="Rhea" id="RHEA:72424"/>
    </physiologicalReaction>
</comment>
<evidence type="ECO:0000313" key="10">
    <source>
        <dbReference type="EMBL" id="TVU43241.1"/>
    </source>
</evidence>
<evidence type="ECO:0000256" key="2">
    <source>
        <dbReference type="ARBA" id="ARBA00012959"/>
    </source>
</evidence>